<dbReference type="RefSeq" id="WP_120730670.1">
    <property type="nucleotide sequence ID" value="NZ_RBAK01000011.1"/>
</dbReference>
<dbReference type="PANTHER" id="PTHR43721">
    <property type="entry name" value="ELONGATION FACTOR TU-RELATED"/>
    <property type="match status" value="1"/>
</dbReference>
<dbReference type="SUPFAM" id="SSF50447">
    <property type="entry name" value="Translation proteins"/>
    <property type="match status" value="1"/>
</dbReference>
<comment type="subcellular location">
    <subcellularLocation>
        <location evidence="1">Cytoplasm</location>
    </subcellularLocation>
</comment>
<dbReference type="GO" id="GO:0003924">
    <property type="term" value="F:GTPase activity"/>
    <property type="evidence" value="ECO:0007669"/>
    <property type="project" value="InterPro"/>
</dbReference>
<dbReference type="InterPro" id="IPR027417">
    <property type="entry name" value="P-loop_NTPase"/>
</dbReference>
<keyword evidence="3" id="KW-0963">Cytoplasm</keyword>
<organism evidence="9 10">
    <name type="scientific">Micromonospora endolithica</name>
    <dbReference type="NCBI Taxonomy" id="230091"/>
    <lineage>
        <taxon>Bacteria</taxon>
        <taxon>Bacillati</taxon>
        <taxon>Actinomycetota</taxon>
        <taxon>Actinomycetes</taxon>
        <taxon>Micromonosporales</taxon>
        <taxon>Micromonosporaceae</taxon>
        <taxon>Micromonospora</taxon>
    </lineage>
</organism>
<dbReference type="GO" id="GO:0003723">
    <property type="term" value="F:RNA binding"/>
    <property type="evidence" value="ECO:0007669"/>
    <property type="project" value="InterPro"/>
</dbReference>
<dbReference type="Gene3D" id="3.40.50.300">
    <property type="entry name" value="P-loop containing nucleotide triphosphate hydrolases"/>
    <property type="match status" value="1"/>
</dbReference>
<dbReference type="InterPro" id="IPR057335">
    <property type="entry name" value="Beta-barrel_SelB"/>
</dbReference>
<evidence type="ECO:0000256" key="6">
    <source>
        <dbReference type="ARBA" id="ARBA00025526"/>
    </source>
</evidence>
<evidence type="ECO:0000259" key="8">
    <source>
        <dbReference type="PROSITE" id="PS51722"/>
    </source>
</evidence>
<dbReference type="EMBL" id="RBAK01000011">
    <property type="protein sequence ID" value="RKN41378.1"/>
    <property type="molecule type" value="Genomic_DNA"/>
</dbReference>
<feature type="domain" description="Tr-type G" evidence="8">
    <location>
        <begin position="1"/>
        <end position="171"/>
    </location>
</feature>
<evidence type="ECO:0000256" key="2">
    <source>
        <dbReference type="ARBA" id="ARBA00015953"/>
    </source>
</evidence>
<dbReference type="GO" id="GO:0001514">
    <property type="term" value="P:selenocysteine incorporation"/>
    <property type="evidence" value="ECO:0007669"/>
    <property type="project" value="InterPro"/>
</dbReference>
<dbReference type="InterPro" id="IPR009000">
    <property type="entry name" value="Transl_B-barrel_sf"/>
</dbReference>
<dbReference type="InterPro" id="IPR036388">
    <property type="entry name" value="WH-like_DNA-bd_sf"/>
</dbReference>
<comment type="function">
    <text evidence="6">Translation factor necessary for the incorporation of selenocysteine into proteins. It probably replaces EF-Tu for the insertion of selenocysteine directed by the UGA codon. SelB binds GTP and GDP.</text>
</comment>
<dbReference type="Pfam" id="PF25461">
    <property type="entry name" value="Beta-barrel_SelB"/>
    <property type="match status" value="1"/>
</dbReference>
<dbReference type="PANTHER" id="PTHR43721:SF22">
    <property type="entry name" value="ELONGATION FACTOR TU, MITOCHONDRIAL"/>
    <property type="match status" value="1"/>
</dbReference>
<dbReference type="NCBIfam" id="TIGR00475">
    <property type="entry name" value="selB"/>
    <property type="match status" value="1"/>
</dbReference>
<evidence type="ECO:0000256" key="3">
    <source>
        <dbReference type="ARBA" id="ARBA00022490"/>
    </source>
</evidence>
<evidence type="ECO:0000256" key="7">
    <source>
        <dbReference type="ARBA" id="ARBA00031615"/>
    </source>
</evidence>
<dbReference type="InterPro" id="IPR036390">
    <property type="entry name" value="WH_DNA-bd_sf"/>
</dbReference>
<dbReference type="InterPro" id="IPR000795">
    <property type="entry name" value="T_Tr_GTP-bd_dom"/>
</dbReference>
<gene>
    <name evidence="9" type="primary">selB</name>
    <name evidence="9" type="ORF">D7223_23810</name>
</gene>
<accession>A0A3A9YZA0</accession>
<dbReference type="InterPro" id="IPR050055">
    <property type="entry name" value="EF-Tu_GTPase"/>
</dbReference>
<dbReference type="GO" id="GO:0005525">
    <property type="term" value="F:GTP binding"/>
    <property type="evidence" value="ECO:0007669"/>
    <property type="project" value="UniProtKB-KW"/>
</dbReference>
<evidence type="ECO:0000313" key="10">
    <source>
        <dbReference type="Proteomes" id="UP000281726"/>
    </source>
</evidence>
<name>A0A3A9YZA0_9ACTN</name>
<keyword evidence="5" id="KW-0342">GTP-binding</keyword>
<evidence type="ECO:0000256" key="4">
    <source>
        <dbReference type="ARBA" id="ARBA00022917"/>
    </source>
</evidence>
<evidence type="ECO:0000256" key="5">
    <source>
        <dbReference type="ARBA" id="ARBA00023134"/>
    </source>
</evidence>
<dbReference type="InterPro" id="IPR004535">
    <property type="entry name" value="Transl_elong_SelB"/>
</dbReference>
<dbReference type="AlphaFoldDB" id="A0A3A9YZA0"/>
<evidence type="ECO:0000313" key="9">
    <source>
        <dbReference type="EMBL" id="RKN41378.1"/>
    </source>
</evidence>
<keyword evidence="5" id="KW-0547">Nucleotide-binding</keyword>
<dbReference type="Pfam" id="PF09107">
    <property type="entry name" value="WHD_3rd_SelB"/>
    <property type="match status" value="1"/>
</dbReference>
<dbReference type="GO" id="GO:0003746">
    <property type="term" value="F:translation elongation factor activity"/>
    <property type="evidence" value="ECO:0007669"/>
    <property type="project" value="UniProtKB-KW"/>
</dbReference>
<dbReference type="Proteomes" id="UP000281726">
    <property type="component" value="Unassembled WGS sequence"/>
</dbReference>
<reference evidence="9 10" key="1">
    <citation type="journal article" date="2004" name="Syst. Appl. Microbiol.">
        <title>Cryptoendolithic actinomycetes from antarctic sandstone rock samples: Micromonospora endolithica sp. nov. and two isolates related to Micromonospora coerulea Jensen 1932.</title>
        <authorList>
            <person name="Hirsch P."/>
            <person name="Mevs U."/>
            <person name="Kroppenstedt R.M."/>
            <person name="Schumann P."/>
            <person name="Stackebrandt E."/>
        </authorList>
    </citation>
    <scope>NUCLEOTIDE SEQUENCE [LARGE SCALE GENOMIC DNA]</scope>
    <source>
        <strain evidence="9 10">JCM 12677</strain>
    </source>
</reference>
<dbReference type="SUPFAM" id="SSF52540">
    <property type="entry name" value="P-loop containing nucleoside triphosphate hydrolases"/>
    <property type="match status" value="1"/>
</dbReference>
<dbReference type="OrthoDB" id="9803139at2"/>
<evidence type="ECO:0000256" key="1">
    <source>
        <dbReference type="ARBA" id="ARBA00004496"/>
    </source>
</evidence>
<protein>
    <recommendedName>
        <fullName evidence="2">Selenocysteine-specific elongation factor</fullName>
    </recommendedName>
    <alternativeName>
        <fullName evidence="7">SelB translation factor</fullName>
    </alternativeName>
</protein>
<dbReference type="InterPro" id="IPR015191">
    <property type="entry name" value="SelB_WHD4"/>
</dbReference>
<dbReference type="SUPFAM" id="SSF46785">
    <property type="entry name" value="Winged helix' DNA-binding domain"/>
    <property type="match status" value="1"/>
</dbReference>
<dbReference type="Gene3D" id="2.40.30.10">
    <property type="entry name" value="Translation factors"/>
    <property type="match status" value="1"/>
</dbReference>
<sequence>MLVVATAGHVDHGKSTLVRALTGMEPDRWAEERRRGMTIDLGFAWTRLPSGGTVAFVDVPGHERFVPNMLAGVGPVPAALVVVAADEGWMPQSTEHLAALDALGVAYGLLVVTRADLADPGAALAAGRERLAATTLGAVDAVAVSAVTGAGLPGLREALDRLAARLPAPPVDAPVRLWVDRGFTVRGSGTVVTGTLGVGRLRVDDELEVSGTGQTVRVRGLHALGRPHDAVAAVARVAVNLRGVPRDALGRGDALLSPGRFGRGDLLDVRVHGDPVGDLPATLMLHVGSAAVPVRVRPLGADTARLRLARPLPLLTGDRVLLRDPGRHHVAGAATVLDVAPPPLTRRGAAAARAAVLATLDGRPDLSGELRRRGLARAADLARMGVPVSGVPVAGDWYTDPGHWRDLGVRLTREVTRYARAHPLEHGVPTEALRRHLDLPDRALVEALVRPPLRLHAGRVTATAGDALPEPVARAVARIRAAYADQPFRAPEAAHLADLGLGPREIGAAVRAGALLRLADNVVLLPGAVDDAVRVLAALPQPFTLSAARQALGTTRRVAVPLLELLDRRGATRRLPDDAREVVGQGRPTVRGSARLGP</sequence>
<comment type="caution">
    <text evidence="9">The sequence shown here is derived from an EMBL/GenBank/DDBJ whole genome shotgun (WGS) entry which is preliminary data.</text>
</comment>
<keyword evidence="4" id="KW-0648">Protein biosynthesis</keyword>
<dbReference type="Pfam" id="PF00009">
    <property type="entry name" value="GTP_EFTU"/>
    <property type="match status" value="1"/>
</dbReference>
<dbReference type="GO" id="GO:0005737">
    <property type="term" value="C:cytoplasm"/>
    <property type="evidence" value="ECO:0007669"/>
    <property type="project" value="UniProtKB-SubCell"/>
</dbReference>
<dbReference type="Gene3D" id="1.10.10.10">
    <property type="entry name" value="Winged helix-like DNA-binding domain superfamily/Winged helix DNA-binding domain"/>
    <property type="match status" value="1"/>
</dbReference>
<keyword evidence="9" id="KW-0251">Elongation factor</keyword>
<dbReference type="PROSITE" id="PS51722">
    <property type="entry name" value="G_TR_2"/>
    <property type="match status" value="1"/>
</dbReference>
<proteinExistence type="predicted"/>
<dbReference type="Pfam" id="PF03144">
    <property type="entry name" value="GTP_EFTU_D2"/>
    <property type="match status" value="1"/>
</dbReference>
<keyword evidence="10" id="KW-1185">Reference proteome</keyword>
<dbReference type="InterPro" id="IPR004161">
    <property type="entry name" value="EFTu-like_2"/>
</dbReference>